<sequence length="521" mass="55062">MRTHPRAPRDLAQGRSSAPGLLRLLPLCAAVLLTACGEDSLPLDRPRPVSFRPTEVRAKTTLASAPGFADQSGGGIFANTSGKVVRLRLDGSLGALEPHPGNSAQPGTVNAVFRMGPHSALVEAQNGLFLAESGWLISPPWRDALGLGISATTQAADGAVWLAHPTGLFQLRDGTLSALKVKGEALTGITALAAAPTEEGSAGVWFLRGGKLYVAVATSLVHFDVREEGAPLEEGEEVLSLAGLGPGLGTSGELWLLTNQGLLRRPKEGWRRVTLPQRPAQLLASGRFLWVKSSDALLLYDADANEWGLAQGIDTREFRFLSADESGCAWVQLGGETVAVSKSPAPRVTGLHQGMQVVEDGLVVRAVMPAGVDPEEIVFQLGGAEFRAQGEGPVYSLGGTEDDGTPKAYSFAGLPAGRLALGVVARFLDGTEAKRLVPFDYQPVSTAVLSWATDIQPIHVSRCEKCHITGPGRALNTYELWKENAALITAAVRDQRMPADGPLDPQLISLIQRWAASGAKP</sequence>
<keyword evidence="3" id="KW-1185">Reference proteome</keyword>
<name>A0A511SV87_MYXFU</name>
<dbReference type="STRING" id="1334629.MFUL124B02_05930"/>
<dbReference type="Proteomes" id="UP000183760">
    <property type="component" value="Unassembled WGS sequence"/>
</dbReference>
<reference evidence="2 3" key="1">
    <citation type="submission" date="2016-10" db="EMBL/GenBank/DDBJ databases">
        <authorList>
            <person name="Varghese N."/>
            <person name="Submissions S."/>
        </authorList>
    </citation>
    <scope>NUCLEOTIDE SEQUENCE [LARGE SCALE GENOMIC DNA]</scope>
    <source>
        <strain evidence="2 3">DSM 16525</strain>
    </source>
</reference>
<evidence type="ECO:0000313" key="3">
    <source>
        <dbReference type="Proteomes" id="UP000183760"/>
    </source>
</evidence>
<protein>
    <submittedName>
        <fullName evidence="1">Uncharacterized protein</fullName>
    </submittedName>
</protein>
<accession>A0A511SV87</accession>
<dbReference type="OrthoDB" id="5481542at2"/>
<comment type="caution">
    <text evidence="1">The sequence shown here is derived from an EMBL/GenBank/DDBJ whole genome shotgun (WGS) entry which is preliminary data.</text>
</comment>
<reference evidence="1 4" key="2">
    <citation type="submission" date="2019-07" db="EMBL/GenBank/DDBJ databases">
        <title>Whole genome shotgun sequence of Myxococcus fulvus NBRC 100333.</title>
        <authorList>
            <person name="Hosoyama A."/>
            <person name="Uohara A."/>
            <person name="Ohji S."/>
            <person name="Ichikawa N."/>
        </authorList>
    </citation>
    <scope>NUCLEOTIDE SEQUENCE [LARGE SCALE GENOMIC DNA]</scope>
    <source>
        <strain evidence="1 4">NBRC 100333</strain>
    </source>
</reference>
<dbReference type="EMBL" id="FOIB01000001">
    <property type="protein sequence ID" value="SET06366.1"/>
    <property type="molecule type" value="Genomic_DNA"/>
</dbReference>
<evidence type="ECO:0000313" key="2">
    <source>
        <dbReference type="EMBL" id="SET06366.1"/>
    </source>
</evidence>
<dbReference type="EMBL" id="BJXR01000009">
    <property type="protein sequence ID" value="GEN05457.1"/>
    <property type="molecule type" value="Genomic_DNA"/>
</dbReference>
<dbReference type="AlphaFoldDB" id="A0A511SV87"/>
<evidence type="ECO:0000313" key="1">
    <source>
        <dbReference type="EMBL" id="GEN05457.1"/>
    </source>
</evidence>
<dbReference type="RefSeq" id="WP_074949362.1">
    <property type="nucleotide sequence ID" value="NZ_BJXR01000009.1"/>
</dbReference>
<organism evidence="1 4">
    <name type="scientific">Myxococcus fulvus</name>
    <dbReference type="NCBI Taxonomy" id="33"/>
    <lineage>
        <taxon>Bacteria</taxon>
        <taxon>Pseudomonadati</taxon>
        <taxon>Myxococcota</taxon>
        <taxon>Myxococcia</taxon>
        <taxon>Myxococcales</taxon>
        <taxon>Cystobacterineae</taxon>
        <taxon>Myxococcaceae</taxon>
        <taxon>Myxococcus</taxon>
    </lineage>
</organism>
<evidence type="ECO:0000313" key="4">
    <source>
        <dbReference type="Proteomes" id="UP000321514"/>
    </source>
</evidence>
<proteinExistence type="predicted"/>
<dbReference type="Proteomes" id="UP000321514">
    <property type="component" value="Unassembled WGS sequence"/>
</dbReference>
<gene>
    <name evidence="1" type="ORF">MFU01_04940</name>
    <name evidence="2" type="ORF">SAMN05443572_101995</name>
</gene>